<gene>
    <name evidence="12" type="ORF">CHLRE_10g423800v5</name>
</gene>
<dbReference type="Gene3D" id="2.40.290.10">
    <property type="match status" value="1"/>
</dbReference>
<dbReference type="InParanoid" id="A8ICD8"/>
<evidence type="ECO:0000256" key="4">
    <source>
        <dbReference type="ARBA" id="ARBA00022801"/>
    </source>
</evidence>
<accession>A8ICD8</accession>
<reference evidence="12 13" key="1">
    <citation type="journal article" date="2007" name="Science">
        <title>The Chlamydomonas genome reveals the evolution of key animal and plant functions.</title>
        <authorList>
            <person name="Merchant S.S."/>
            <person name="Prochnik S.E."/>
            <person name="Vallon O."/>
            <person name="Harris E.H."/>
            <person name="Karpowicz S.J."/>
            <person name="Witman G.B."/>
            <person name="Terry A."/>
            <person name="Salamov A."/>
            <person name="Fritz-Laylin L.K."/>
            <person name="Marechal-Drouard L."/>
            <person name="Marshall W.F."/>
            <person name="Qu L.H."/>
            <person name="Nelson D.R."/>
            <person name="Sanderfoot A.A."/>
            <person name="Spalding M.H."/>
            <person name="Kapitonov V.V."/>
            <person name="Ren Q."/>
            <person name="Ferris P."/>
            <person name="Lindquist E."/>
            <person name="Shapiro H."/>
            <person name="Lucas S.M."/>
            <person name="Grimwood J."/>
            <person name="Schmutz J."/>
            <person name="Cardol P."/>
            <person name="Cerutti H."/>
            <person name="Chanfreau G."/>
            <person name="Chen C.L."/>
            <person name="Cognat V."/>
            <person name="Croft M.T."/>
            <person name="Dent R."/>
            <person name="Dutcher S."/>
            <person name="Fernandez E."/>
            <person name="Fukuzawa H."/>
            <person name="Gonzalez-Ballester D."/>
            <person name="Gonzalez-Halphen D."/>
            <person name="Hallmann A."/>
            <person name="Hanikenne M."/>
            <person name="Hippler M."/>
            <person name="Inwood W."/>
            <person name="Jabbari K."/>
            <person name="Kalanon M."/>
            <person name="Kuras R."/>
            <person name="Lefebvre P.A."/>
            <person name="Lemaire S.D."/>
            <person name="Lobanov A.V."/>
            <person name="Lohr M."/>
            <person name="Manuell A."/>
            <person name="Meier I."/>
            <person name="Mets L."/>
            <person name="Mittag M."/>
            <person name="Mittelmeier T."/>
            <person name="Moroney J.V."/>
            <person name="Moseley J."/>
            <person name="Napoli C."/>
            <person name="Nedelcu A.M."/>
            <person name="Niyogi K."/>
            <person name="Novoselov S.V."/>
            <person name="Paulsen I.T."/>
            <person name="Pazour G."/>
            <person name="Purton S."/>
            <person name="Ral J.P."/>
            <person name="Riano-Pachon D.M."/>
            <person name="Riekhof W."/>
            <person name="Rymarquis L."/>
            <person name="Schroda M."/>
            <person name="Stern D."/>
            <person name="Umen J."/>
            <person name="Willows R."/>
            <person name="Wilson N."/>
            <person name="Zimmer S.L."/>
            <person name="Allmer J."/>
            <person name="Balk J."/>
            <person name="Bisova K."/>
            <person name="Chen C.J."/>
            <person name="Elias M."/>
            <person name="Gendler K."/>
            <person name="Hauser C."/>
            <person name="Lamb M.R."/>
            <person name="Ledford H."/>
            <person name="Long J.C."/>
            <person name="Minagawa J."/>
            <person name="Page M.D."/>
            <person name="Pan J."/>
            <person name="Pootakham W."/>
            <person name="Roje S."/>
            <person name="Rose A."/>
            <person name="Stahlberg E."/>
            <person name="Terauchi A.M."/>
            <person name="Yang P."/>
            <person name="Ball S."/>
            <person name="Bowler C."/>
            <person name="Dieckmann C.L."/>
            <person name="Gladyshev V.N."/>
            <person name="Green P."/>
            <person name="Jorgensen R."/>
            <person name="Mayfield S."/>
            <person name="Mueller-Roeber B."/>
            <person name="Rajamani S."/>
            <person name="Sayre R.T."/>
            <person name="Brokstein P."/>
            <person name="Dubchak I."/>
            <person name="Goodstein D."/>
            <person name="Hornick L."/>
            <person name="Huang Y.W."/>
            <person name="Jhaveri J."/>
            <person name="Luo Y."/>
            <person name="Martinez D."/>
            <person name="Ngau W.C."/>
            <person name="Otillar B."/>
            <person name="Poliakov A."/>
            <person name="Porter A."/>
            <person name="Szajkowski L."/>
            <person name="Werner G."/>
            <person name="Zhou K."/>
            <person name="Grigoriev I.V."/>
            <person name="Rokhsar D.S."/>
            <person name="Grossman A.R."/>
        </authorList>
    </citation>
    <scope>NUCLEOTIDE SEQUENCE [LARGE SCALE GENOMIC DNA]</scope>
    <source>
        <strain evidence="13">CC-503</strain>
    </source>
</reference>
<feature type="region of interest" description="Disordered" evidence="11">
    <location>
        <begin position="657"/>
        <end position="698"/>
    </location>
</feature>
<dbReference type="HOGENOM" id="CLU_286884_0_0_1"/>
<evidence type="ECO:0000256" key="8">
    <source>
        <dbReference type="ARBA" id="ARBA00023172"/>
    </source>
</evidence>
<comment type="subcellular location">
    <subcellularLocation>
        <location evidence="1">Nucleus</location>
    </subcellularLocation>
</comment>
<evidence type="ECO:0000313" key="13">
    <source>
        <dbReference type="Proteomes" id="UP000006906"/>
    </source>
</evidence>
<keyword evidence="3" id="KW-0227">DNA damage</keyword>
<dbReference type="OMA" id="PKSDWAD"/>
<dbReference type="Gene3D" id="1.10.1600.10">
    <property type="match status" value="1"/>
</dbReference>
<dbReference type="OrthoDB" id="544559at2759"/>
<dbReference type="PANTHER" id="PTHR12604:SF4">
    <property type="entry name" value="X-RAY REPAIR CROSS-COMPLEMENTING PROTEIN 5"/>
    <property type="match status" value="1"/>
</dbReference>
<keyword evidence="4" id="KW-0378">Hydrolase</keyword>
<dbReference type="PaxDb" id="3055-EDP06358"/>
<dbReference type="STRING" id="3055.A8ICD8"/>
<dbReference type="Pfam" id="PF02735">
    <property type="entry name" value="Ku"/>
    <property type="match status" value="1"/>
</dbReference>
<dbReference type="GO" id="GO:0005524">
    <property type="term" value="F:ATP binding"/>
    <property type="evidence" value="ECO:0007669"/>
    <property type="project" value="UniProtKB-KW"/>
</dbReference>
<dbReference type="InterPro" id="IPR036494">
    <property type="entry name" value="Ku_C_sf"/>
</dbReference>
<feature type="region of interest" description="Disordered" evidence="11">
    <location>
        <begin position="355"/>
        <end position="378"/>
    </location>
</feature>
<keyword evidence="2" id="KW-0547">Nucleotide-binding</keyword>
<protein>
    <submittedName>
        <fullName evidence="12">Uncharacterized protein</fullName>
    </submittedName>
</protein>
<dbReference type="InterPro" id="IPR016194">
    <property type="entry name" value="SPOC-like_C_dom_sf"/>
</dbReference>
<name>A8ICD8_CHLRE</name>
<dbReference type="GO" id="GO:0006303">
    <property type="term" value="P:double-strand break repair via nonhomologous end joining"/>
    <property type="evidence" value="ECO:0000318"/>
    <property type="project" value="GO_Central"/>
</dbReference>
<evidence type="ECO:0000256" key="3">
    <source>
        <dbReference type="ARBA" id="ARBA00022763"/>
    </source>
</evidence>
<feature type="compositionally biased region" description="Gly residues" evidence="11">
    <location>
        <begin position="660"/>
        <end position="673"/>
    </location>
</feature>
<keyword evidence="8" id="KW-0233">DNA recombination</keyword>
<dbReference type="SUPFAM" id="SSF100939">
    <property type="entry name" value="SPOC domain-like"/>
    <property type="match status" value="1"/>
</dbReference>
<dbReference type="InterPro" id="IPR006164">
    <property type="entry name" value="DNA_bd_Ku70/Ku80"/>
</dbReference>
<dbReference type="InterPro" id="IPR036465">
    <property type="entry name" value="vWFA_dom_sf"/>
</dbReference>
<feature type="compositionally biased region" description="Low complexity" evidence="11">
    <location>
        <begin position="365"/>
        <end position="374"/>
    </location>
</feature>
<evidence type="ECO:0000313" key="12">
    <source>
        <dbReference type="EMBL" id="PNW77139.1"/>
    </source>
</evidence>
<dbReference type="GeneID" id="5728221"/>
<evidence type="ECO:0000256" key="5">
    <source>
        <dbReference type="ARBA" id="ARBA00022806"/>
    </source>
</evidence>
<dbReference type="EMBL" id="CM008971">
    <property type="protein sequence ID" value="PNW77139.1"/>
    <property type="molecule type" value="Genomic_DNA"/>
</dbReference>
<dbReference type="GO" id="GO:0006310">
    <property type="term" value="P:DNA recombination"/>
    <property type="evidence" value="ECO:0007669"/>
    <property type="project" value="UniProtKB-KW"/>
</dbReference>
<sequence length="1076" mass="107602">MAHNYKDLHVLVLDVGPHMQPYLPLLHRLVFNVLNTKLLFKPLHEVAVVLYGTEGTRHELHDPSDAASTYPHVTVLRPLQAVGDYRDLQYFAFASDPPPPAPDEAWAVGGGAGDNDDPNDAAARPALLGLPHLTDADADAAAAALQRRVEAAGVGVAGRTADGAATAAARAVRLFGRPGPKSDWADGLVVALDLLARARRERLEGDKRVKGLRMTLVSNFVGQSEPLDDEMAAGLVGTLEELGCRLEVAALDHYVPPPAAAAAATTAAAVTAGGAGAAGAAAGGVGVTASDREALAALPAELAAARSANLQALHGLKSQLREAPFLHLRQPAELLCLTAATEVTMTASLADLRIAPPPPPPPPRQGAAGAAGDPMELDGAGGLQDISLKVKLYKKVQQVRVTGWTSYYSGGGAGGEGAGGQGEGEGAAPVAAAAEPHADAYGAYGAADGGADGGGEAGGGGVGRHGLLREVEYEDPTTGEKFDRDSLVRGYNFGAQVVPVDEVTAATAQLQFAKDFSLLGFAPEPLALVPRHRLVAEPSVVVGADATATAALAALARAMDAPLVAGGPRPGTGAIARLKNRAAIPALVLLTPHLSHSPDVPDCLLLSPLPYFEDIRTFFFPTFRNEQEAQDTAAALAEARATRTGVPVTAAATAPLGAAGVSGGSSSAGGLLSGSGNSQAGGTQAGNGSSSSQPQQGEALGVRWEKLQPTQAQQDAASELVRLLDLGPQPLLLPTQQAAGSGGGSSSSDQRPEALQPQHTVNPHLQRAYGFITSRALDAHAQLPHPDDDPLVDTLLRPSGAYWRPGAAAALAAAEALLNTTERVFEGRGGRTSLDGAAAGEGDAAAEAEAGDGGDGGAGAGGGTGGVAGSVLADLLGSAAAAAGGAGAGAGGVTSVRRATAEEDFAAMLAAGKEPAARAVSQLGALVGELVESSPGDTLYGRALQLLAVLRAGAAAAGRAGAFNSLLRKLAADCTAPGRGRSGFVSRLVADKLTLLSAADLPPAAGGSGPAALPHFEDDGGAVAPAAAAAFLEDLAAAVAAEAAAGAAGVGGAGADLEETLAPAEVVVDEAFEDMD</sequence>
<dbReference type="GO" id="GO:0016787">
    <property type="term" value="F:hydrolase activity"/>
    <property type="evidence" value="ECO:0007669"/>
    <property type="project" value="UniProtKB-KW"/>
</dbReference>
<organism evidence="12 13">
    <name type="scientific">Chlamydomonas reinhardtii</name>
    <name type="common">Chlamydomonas smithii</name>
    <dbReference type="NCBI Taxonomy" id="3055"/>
    <lineage>
        <taxon>Eukaryota</taxon>
        <taxon>Viridiplantae</taxon>
        <taxon>Chlorophyta</taxon>
        <taxon>core chlorophytes</taxon>
        <taxon>Chlorophyceae</taxon>
        <taxon>CS clade</taxon>
        <taxon>Chlamydomonadales</taxon>
        <taxon>Chlamydomonadaceae</taxon>
        <taxon>Chlamydomonas</taxon>
    </lineage>
</organism>
<dbReference type="RefSeq" id="XP_001702579.1">
    <property type="nucleotide sequence ID" value="XM_001702527.2"/>
</dbReference>
<keyword evidence="13" id="KW-1185">Reference proteome</keyword>
<dbReference type="AlphaFoldDB" id="A8ICD8"/>
<keyword evidence="9" id="KW-0234">DNA repair</keyword>
<dbReference type="Gene3D" id="3.40.50.410">
    <property type="entry name" value="von Willebrand factor, type A domain"/>
    <property type="match status" value="1"/>
</dbReference>
<keyword evidence="10" id="KW-0539">Nucleus</keyword>
<evidence type="ECO:0000256" key="11">
    <source>
        <dbReference type="SAM" id="MobiDB-lite"/>
    </source>
</evidence>
<evidence type="ECO:0000256" key="9">
    <source>
        <dbReference type="ARBA" id="ARBA00023204"/>
    </source>
</evidence>
<dbReference type="Pfam" id="PF08785">
    <property type="entry name" value="Ku_PK_bind"/>
    <property type="match status" value="1"/>
</dbReference>
<dbReference type="GO" id="GO:0000723">
    <property type="term" value="P:telomere maintenance"/>
    <property type="evidence" value="ECO:0000318"/>
    <property type="project" value="GO_Central"/>
</dbReference>
<feature type="region of interest" description="Disordered" evidence="11">
    <location>
        <begin position="827"/>
        <end position="857"/>
    </location>
</feature>
<evidence type="ECO:0000256" key="7">
    <source>
        <dbReference type="ARBA" id="ARBA00023125"/>
    </source>
</evidence>
<dbReference type="GO" id="GO:0043564">
    <property type="term" value="C:Ku70:Ku80 complex"/>
    <property type="evidence" value="ECO:0000318"/>
    <property type="project" value="GO_Central"/>
</dbReference>
<keyword evidence="6" id="KW-0067">ATP-binding</keyword>
<dbReference type="KEGG" id="cre:CHLRE_10g423800v5"/>
<dbReference type="eggNOG" id="KOG2326">
    <property type="taxonomic scope" value="Eukaryota"/>
</dbReference>
<feature type="region of interest" description="Disordered" evidence="11">
    <location>
        <begin position="732"/>
        <end position="757"/>
    </location>
</feature>
<feature type="compositionally biased region" description="Pro residues" evidence="11">
    <location>
        <begin position="355"/>
        <end position="364"/>
    </location>
</feature>
<keyword evidence="7" id="KW-0238">DNA-binding</keyword>
<dbReference type="SUPFAM" id="SSF53300">
    <property type="entry name" value="vWA-like"/>
    <property type="match status" value="1"/>
</dbReference>
<dbReference type="Proteomes" id="UP000006906">
    <property type="component" value="Chromosome 10"/>
</dbReference>
<dbReference type="Gene3D" id="1.25.40.240">
    <property type="entry name" value="Ku, C-terminal domain"/>
    <property type="match status" value="1"/>
</dbReference>
<dbReference type="InterPro" id="IPR014893">
    <property type="entry name" value="Ku_PK_bind"/>
</dbReference>
<dbReference type="SUPFAM" id="SSF101420">
    <property type="entry name" value="C-terminal domain of Ku80"/>
    <property type="match status" value="1"/>
</dbReference>
<dbReference type="Gramene" id="PNW77139">
    <property type="protein sequence ID" value="PNW77139"/>
    <property type="gene ID" value="CHLRE_10g423800v5"/>
</dbReference>
<dbReference type="GO" id="GO:0042162">
    <property type="term" value="F:telomeric DNA binding"/>
    <property type="evidence" value="ECO:0000318"/>
    <property type="project" value="GO_Central"/>
</dbReference>
<feature type="compositionally biased region" description="Low complexity" evidence="11">
    <location>
        <begin position="674"/>
        <end position="697"/>
    </location>
</feature>
<dbReference type="GO" id="GO:0004386">
    <property type="term" value="F:helicase activity"/>
    <property type="evidence" value="ECO:0007669"/>
    <property type="project" value="UniProtKB-KW"/>
</dbReference>
<evidence type="ECO:0000256" key="2">
    <source>
        <dbReference type="ARBA" id="ARBA00022741"/>
    </source>
</evidence>
<dbReference type="SMART" id="SM00559">
    <property type="entry name" value="Ku78"/>
    <property type="match status" value="1"/>
</dbReference>
<evidence type="ECO:0000256" key="10">
    <source>
        <dbReference type="ARBA" id="ARBA00023242"/>
    </source>
</evidence>
<proteinExistence type="predicted"/>
<evidence type="ECO:0000256" key="6">
    <source>
        <dbReference type="ARBA" id="ARBA00022840"/>
    </source>
</evidence>
<keyword evidence="5" id="KW-0347">Helicase</keyword>
<dbReference type="PANTHER" id="PTHR12604">
    <property type="entry name" value="KU AUTOANTIGEN DNA HELICASE"/>
    <property type="match status" value="1"/>
</dbReference>
<evidence type="ECO:0000256" key="1">
    <source>
        <dbReference type="ARBA" id="ARBA00004123"/>
    </source>
</evidence>